<dbReference type="PANTHER" id="PTHR48043">
    <property type="entry name" value="EG:EG0003.4 PROTEIN-RELATED"/>
    <property type="match status" value="1"/>
</dbReference>
<evidence type="ECO:0000256" key="5">
    <source>
        <dbReference type="ARBA" id="ARBA00022679"/>
    </source>
</evidence>
<evidence type="ECO:0000256" key="8">
    <source>
        <dbReference type="ARBA" id="ARBA00022989"/>
    </source>
</evidence>
<keyword evidence="6 13" id="KW-0812">Transmembrane</keyword>
<dbReference type="AlphaFoldDB" id="A0A0N4WWR8"/>
<evidence type="ECO:0000256" key="11">
    <source>
        <dbReference type="ARBA" id="ARBA00047475"/>
    </source>
</evidence>
<keyword evidence="5 12" id="KW-0808">Transferase</keyword>
<evidence type="ECO:0000256" key="2">
    <source>
        <dbReference type="ARBA" id="ARBA00009995"/>
    </source>
</evidence>
<keyword evidence="4 12" id="KW-0328">Glycosyltransferase</keyword>
<feature type="signal peptide" evidence="14">
    <location>
        <begin position="1"/>
        <end position="15"/>
    </location>
</feature>
<keyword evidence="16" id="KW-1185">Reference proteome</keyword>
<name>A0A0N4WWR8_HAEPC</name>
<evidence type="ECO:0000256" key="6">
    <source>
        <dbReference type="ARBA" id="ARBA00022692"/>
    </source>
</evidence>
<feature type="transmembrane region" description="Helical" evidence="13">
    <location>
        <begin position="497"/>
        <end position="517"/>
    </location>
</feature>
<dbReference type="SUPFAM" id="SSF53756">
    <property type="entry name" value="UDP-Glycosyltransferase/glycogen phosphorylase"/>
    <property type="match status" value="1"/>
</dbReference>
<comment type="similarity">
    <text evidence="2 12">Belongs to the UDP-glycosyltransferase family.</text>
</comment>
<reference evidence="15 16" key="2">
    <citation type="submission" date="2018-11" db="EMBL/GenBank/DDBJ databases">
        <authorList>
            <consortium name="Pathogen Informatics"/>
        </authorList>
    </citation>
    <scope>NUCLEOTIDE SEQUENCE [LARGE SCALE GENOMIC DNA]</scope>
    <source>
        <strain evidence="15 16">MHpl1</strain>
    </source>
</reference>
<dbReference type="InterPro" id="IPR002213">
    <property type="entry name" value="UDP_glucos_trans"/>
</dbReference>
<reference evidence="17" key="1">
    <citation type="submission" date="2017-02" db="UniProtKB">
        <authorList>
            <consortium name="WormBaseParasite"/>
        </authorList>
    </citation>
    <scope>IDENTIFICATION</scope>
</reference>
<dbReference type="GO" id="GO:0015020">
    <property type="term" value="F:glucuronosyltransferase activity"/>
    <property type="evidence" value="ECO:0007669"/>
    <property type="project" value="UniProtKB-EC"/>
</dbReference>
<evidence type="ECO:0000256" key="1">
    <source>
        <dbReference type="ARBA" id="ARBA00004167"/>
    </source>
</evidence>
<dbReference type="OMA" id="AHNASCY"/>
<protein>
    <recommendedName>
        <fullName evidence="3">glucuronosyltransferase</fullName>
        <ecNumber evidence="3">2.4.1.17</ecNumber>
    </recommendedName>
</protein>
<evidence type="ECO:0000256" key="14">
    <source>
        <dbReference type="SAM" id="SignalP"/>
    </source>
</evidence>
<dbReference type="PROSITE" id="PS00375">
    <property type="entry name" value="UDPGT"/>
    <property type="match status" value="1"/>
</dbReference>
<dbReference type="GO" id="GO:0016020">
    <property type="term" value="C:membrane"/>
    <property type="evidence" value="ECO:0007669"/>
    <property type="project" value="UniProtKB-SubCell"/>
</dbReference>
<comment type="subcellular location">
    <subcellularLocation>
        <location evidence="1">Membrane</location>
        <topology evidence="1">Single-pass membrane protein</topology>
    </subcellularLocation>
</comment>
<dbReference type="OrthoDB" id="5835829at2759"/>
<evidence type="ECO:0000256" key="7">
    <source>
        <dbReference type="ARBA" id="ARBA00022729"/>
    </source>
</evidence>
<sequence>MRYLAFLWFLPQCFSLNILLFLLGTNQYERNIFEFLAQQLALRHHQVTTVKPILIPEEPRLVKPKLHLVKEKTLKNLLPRELSDALQKAYDATPWKNEYEEEGYDEVYWKAHNASCYKMLNSNLMDTIRKETIDVAIVYAGNPCQLAITHVLAIPVIYFDLEGLSDETLVASNSPLNLNIPPSRCFLPEKLAFPISFEMRSYSYGIPLLAKLISKKFRQLDDPITSMFADDYYLKKKFPNFPSSNELLRSSSLFFANTDPLLEFPRALSPKIIPVGGLHVDQPKPLFAPWNTSIESAQDGLIVVSLGTQANHAYMTESQAKAILGALSKLTTYRIYWRIGHKVELKNVTEGNVPSHINLTAFIPQNDLLAHKSCKLLVTNGGMSSVMEAVAHGVPIVGIPLYGSNRHNLKKVVAKGLGLMISKKELREDKLLNTMKSVLQGSRFAKVAKEMSKDFRSRPSTPFETALHYIEVVGRHRSSGFYGATPVNPLLTLNLDFLAMILLVTYIVTYLFIQSLLSICHRSSIPSIVITADGNSKKLRSKKEN</sequence>
<evidence type="ECO:0000256" key="12">
    <source>
        <dbReference type="RuleBase" id="RU003718"/>
    </source>
</evidence>
<feature type="chain" id="PRO_5043124058" description="glucuronosyltransferase" evidence="14">
    <location>
        <begin position="16"/>
        <end position="545"/>
    </location>
</feature>
<dbReference type="Pfam" id="PF00201">
    <property type="entry name" value="UDPGT"/>
    <property type="match status" value="1"/>
</dbReference>
<organism evidence="17">
    <name type="scientific">Haemonchus placei</name>
    <name type="common">Barber's pole worm</name>
    <dbReference type="NCBI Taxonomy" id="6290"/>
    <lineage>
        <taxon>Eukaryota</taxon>
        <taxon>Metazoa</taxon>
        <taxon>Ecdysozoa</taxon>
        <taxon>Nematoda</taxon>
        <taxon>Chromadorea</taxon>
        <taxon>Rhabditida</taxon>
        <taxon>Rhabditina</taxon>
        <taxon>Rhabditomorpha</taxon>
        <taxon>Strongyloidea</taxon>
        <taxon>Trichostrongylidae</taxon>
        <taxon>Haemonchus</taxon>
    </lineage>
</organism>
<dbReference type="FunFam" id="3.40.50.2000:FF:000118">
    <property type="entry name" value="UDP-glucuronosyltransferase"/>
    <property type="match status" value="1"/>
</dbReference>
<evidence type="ECO:0000256" key="9">
    <source>
        <dbReference type="ARBA" id="ARBA00023136"/>
    </source>
</evidence>
<comment type="catalytic activity">
    <reaction evidence="11">
        <text>glucuronate acceptor + UDP-alpha-D-glucuronate = acceptor beta-D-glucuronoside + UDP + H(+)</text>
        <dbReference type="Rhea" id="RHEA:21032"/>
        <dbReference type="ChEBI" id="CHEBI:15378"/>
        <dbReference type="ChEBI" id="CHEBI:58052"/>
        <dbReference type="ChEBI" id="CHEBI:58223"/>
        <dbReference type="ChEBI" id="CHEBI:132367"/>
        <dbReference type="ChEBI" id="CHEBI:132368"/>
        <dbReference type="EC" id="2.4.1.17"/>
    </reaction>
</comment>
<dbReference type="EC" id="2.4.1.17" evidence="3"/>
<evidence type="ECO:0000256" key="13">
    <source>
        <dbReference type="SAM" id="Phobius"/>
    </source>
</evidence>
<dbReference type="InterPro" id="IPR050271">
    <property type="entry name" value="UDP-glycosyltransferase"/>
</dbReference>
<accession>A0A0N4WWR8</accession>
<evidence type="ECO:0000313" key="17">
    <source>
        <dbReference type="WBParaSite" id="HPLM_0001621101-mRNA-1"/>
    </source>
</evidence>
<dbReference type="EMBL" id="UZAF01019317">
    <property type="protein sequence ID" value="VDO59117.1"/>
    <property type="molecule type" value="Genomic_DNA"/>
</dbReference>
<gene>
    <name evidence="15" type="ORF">HPLM_LOCUS16203</name>
</gene>
<keyword evidence="10" id="KW-0325">Glycoprotein</keyword>
<evidence type="ECO:0000313" key="15">
    <source>
        <dbReference type="EMBL" id="VDO59117.1"/>
    </source>
</evidence>
<keyword evidence="8 13" id="KW-1133">Transmembrane helix</keyword>
<evidence type="ECO:0000256" key="4">
    <source>
        <dbReference type="ARBA" id="ARBA00022676"/>
    </source>
</evidence>
<evidence type="ECO:0000256" key="3">
    <source>
        <dbReference type="ARBA" id="ARBA00012544"/>
    </source>
</evidence>
<dbReference type="PANTHER" id="PTHR48043:SF18">
    <property type="entry name" value="GLUCURONOSYLTRANSFERASE"/>
    <property type="match status" value="1"/>
</dbReference>
<dbReference type="InterPro" id="IPR035595">
    <property type="entry name" value="UDP_glycos_trans_CS"/>
</dbReference>
<keyword evidence="7 14" id="KW-0732">Signal</keyword>
<keyword evidence="9 13" id="KW-0472">Membrane</keyword>
<dbReference type="WBParaSite" id="HPLM_0001621101-mRNA-1">
    <property type="protein sequence ID" value="HPLM_0001621101-mRNA-1"/>
    <property type="gene ID" value="HPLM_0001621101"/>
</dbReference>
<evidence type="ECO:0000313" key="16">
    <source>
        <dbReference type="Proteomes" id="UP000268014"/>
    </source>
</evidence>
<dbReference type="Proteomes" id="UP000268014">
    <property type="component" value="Unassembled WGS sequence"/>
</dbReference>
<evidence type="ECO:0000256" key="10">
    <source>
        <dbReference type="ARBA" id="ARBA00023180"/>
    </source>
</evidence>
<dbReference type="CDD" id="cd03784">
    <property type="entry name" value="GT1_Gtf-like"/>
    <property type="match status" value="1"/>
</dbReference>
<dbReference type="Gene3D" id="3.40.50.2000">
    <property type="entry name" value="Glycogen Phosphorylase B"/>
    <property type="match status" value="1"/>
</dbReference>
<proteinExistence type="inferred from homology"/>